<accession>A0A0A6YCG4</accession>
<evidence type="ECO:0000313" key="1">
    <source>
        <dbReference type="EMBL" id="KHD97392.1"/>
    </source>
</evidence>
<sequence length="69" mass="7423">MLVLEIRATGRVAVNVPGPTRFAAEAKMLSVMDPLPLGRLGSDLDSEVCRWPVGPDDFNAEDALKVRAS</sequence>
<name>A0A0A6YCG4_KOCRO</name>
<keyword evidence="2" id="KW-1185">Reference proteome</keyword>
<dbReference type="AlphaFoldDB" id="A0A0A6YCG4"/>
<comment type="caution">
    <text evidence="1">The sequence shown here is derived from an EMBL/GenBank/DDBJ whole genome shotgun (WGS) entry which is preliminary data.</text>
</comment>
<dbReference type="Proteomes" id="UP000030466">
    <property type="component" value="Unassembled WGS sequence"/>
</dbReference>
<reference evidence="1 2" key="1">
    <citation type="journal article" date="2003" name="Int. J. Syst. Evol. Microbiol.">
        <title>Kocuria polaris sp. nov., an orange-pigmented psychrophilic bacterium isolated from an Antarctic cyanobacterial mat sample.</title>
        <authorList>
            <person name="Reddy G.S."/>
            <person name="Prakash J.S."/>
            <person name="Prabahar V."/>
            <person name="Matsumoto G.I."/>
            <person name="Stackebrandt E."/>
            <person name="Shivaji S."/>
        </authorList>
    </citation>
    <scope>NUCLEOTIDE SEQUENCE [LARGE SCALE GENOMIC DNA]</scope>
    <source>
        <strain evidence="1 2">CMS 76or</strain>
    </source>
</reference>
<organism evidence="1 2">
    <name type="scientific">Kocuria rosea subsp. polaris</name>
    <dbReference type="NCBI Taxonomy" id="136273"/>
    <lineage>
        <taxon>Bacteria</taxon>
        <taxon>Bacillati</taxon>
        <taxon>Actinomycetota</taxon>
        <taxon>Actinomycetes</taxon>
        <taxon>Micrococcales</taxon>
        <taxon>Micrococcaceae</taxon>
        <taxon>Kocuria</taxon>
    </lineage>
</organism>
<dbReference type="EMBL" id="JSUH01000008">
    <property type="protein sequence ID" value="KHD97392.1"/>
    <property type="molecule type" value="Genomic_DNA"/>
</dbReference>
<gene>
    <name evidence="1" type="ORF">GY22_10395</name>
</gene>
<proteinExistence type="predicted"/>
<evidence type="ECO:0000313" key="2">
    <source>
        <dbReference type="Proteomes" id="UP000030466"/>
    </source>
</evidence>
<protein>
    <submittedName>
        <fullName evidence="1">Uncharacterized protein</fullName>
    </submittedName>
</protein>